<dbReference type="InterPro" id="IPR027268">
    <property type="entry name" value="Peptidase_M4/M1_CTD_sf"/>
</dbReference>
<dbReference type="AlphaFoldDB" id="A0A8T3YLI4"/>
<dbReference type="SUPFAM" id="SSF55486">
    <property type="entry name" value="Metalloproteases ('zincins'), catalytic domain"/>
    <property type="match status" value="1"/>
</dbReference>
<gene>
    <name evidence="2" type="ORF">HY544_00255</name>
</gene>
<dbReference type="Gene3D" id="1.10.390.10">
    <property type="entry name" value="Neutral Protease Domain 2"/>
    <property type="match status" value="1"/>
</dbReference>
<comment type="caution">
    <text evidence="2">The sequence shown here is derived from an EMBL/GenBank/DDBJ whole genome shotgun (WGS) entry which is preliminary data.</text>
</comment>
<reference evidence="2" key="1">
    <citation type="submission" date="2020-07" db="EMBL/GenBank/DDBJ databases">
        <title>Huge and variable diversity of episymbiotic CPR bacteria and DPANN archaea in groundwater ecosystems.</title>
        <authorList>
            <person name="He C.Y."/>
            <person name="Keren R."/>
            <person name="Whittaker M."/>
            <person name="Farag I.F."/>
            <person name="Doudna J."/>
            <person name="Cate J.H.D."/>
            <person name="Banfield J.F."/>
        </authorList>
    </citation>
    <scope>NUCLEOTIDE SEQUENCE</scope>
    <source>
        <strain evidence="2">NC_groundwater_1296_Ag_S-0.2um_52_80</strain>
    </source>
</reference>
<feature type="transmembrane region" description="Helical" evidence="1">
    <location>
        <begin position="489"/>
        <end position="510"/>
    </location>
</feature>
<accession>A0A8T3YLI4</accession>
<organism evidence="2 3">
    <name type="scientific">Candidatus Iainarchaeum sp</name>
    <dbReference type="NCBI Taxonomy" id="3101447"/>
    <lineage>
        <taxon>Archaea</taxon>
        <taxon>Candidatus Iainarchaeota</taxon>
        <taxon>Candidatus Iainarchaeia</taxon>
        <taxon>Candidatus Iainarchaeales</taxon>
        <taxon>Candidatus Iainarchaeaceae</taxon>
        <taxon>Candidatus Iainarchaeum</taxon>
    </lineage>
</organism>
<keyword evidence="1" id="KW-0472">Membrane</keyword>
<keyword evidence="1" id="KW-1133">Transmembrane helix</keyword>
<proteinExistence type="predicted"/>
<sequence>MRYGVFLLAVLCVSILPAALAVGTQHVKVAIDGNMVAHVEHAFPLDTGEYASFVFSPPAGLGHNKVAATVKGAYDSVGEIKSVAEKEGKYTIRPNLGQTGVQDIIVRYDVWPDINSGTLVSYAFTVYLEPMFFKSPELEISYPDSLELVSSDPDFVSADPVTIRYPDTNMPKQIIVNFVRKMPEGGAKKVEAGIFTIAASQEHIDMIRPAAEALDFLPEMFEKTAGGYGLGRILVLVADISSDEGAHASVPSVIVINRKYLEENHQPAVVQDILVHETAHLVMNRLVFRTLDNSAPWFNEGTAVFFANHALSDYLHDPGYWVTYDEATGIAYLSQSNWDKPSPEKLKSLYARGFAFIPQGAESVHDFYAHAGVVFSNFYGVAGDSGFRKLISGLSDVYPAGESCKGCDTEHILSLMSEISGLDTNELLYPFRESPDFEAEVSRLNGVSRAYSQEEVDQITRAWLLKNGKIDVTHRDGSAQKALSEIMDLAAVIVMALGVLCLLAVAARALSLKKKSAG</sequence>
<evidence type="ECO:0000256" key="1">
    <source>
        <dbReference type="SAM" id="Phobius"/>
    </source>
</evidence>
<evidence type="ECO:0000313" key="3">
    <source>
        <dbReference type="Proteomes" id="UP000732298"/>
    </source>
</evidence>
<dbReference type="Proteomes" id="UP000732298">
    <property type="component" value="Unassembled WGS sequence"/>
</dbReference>
<name>A0A8T3YLI4_9ARCH</name>
<dbReference type="EMBL" id="JACQPB010000002">
    <property type="protein sequence ID" value="MBI4209928.1"/>
    <property type="molecule type" value="Genomic_DNA"/>
</dbReference>
<keyword evidence="1" id="KW-0812">Transmembrane</keyword>
<evidence type="ECO:0000313" key="2">
    <source>
        <dbReference type="EMBL" id="MBI4209928.1"/>
    </source>
</evidence>
<protein>
    <submittedName>
        <fullName evidence="2">Uncharacterized protein</fullName>
    </submittedName>
</protein>